<dbReference type="PRINTS" id="PR00821">
    <property type="entry name" value="TAGLIPASE"/>
</dbReference>
<comment type="similarity">
    <text evidence="2 4">Belongs to the AB hydrolase superfamily. Lipase family.</text>
</comment>
<accession>A0A3S3NI48</accession>
<evidence type="ECO:0000256" key="2">
    <source>
        <dbReference type="ARBA" id="ARBA00010701"/>
    </source>
</evidence>
<evidence type="ECO:0000313" key="7">
    <source>
        <dbReference type="EMBL" id="RWS03106.1"/>
    </source>
</evidence>
<dbReference type="Proteomes" id="UP000285301">
    <property type="component" value="Unassembled WGS sequence"/>
</dbReference>
<dbReference type="OrthoDB" id="6477419at2759"/>
<dbReference type="GO" id="GO:0016298">
    <property type="term" value="F:lipase activity"/>
    <property type="evidence" value="ECO:0007669"/>
    <property type="project" value="InterPro"/>
</dbReference>
<dbReference type="PANTHER" id="PTHR11610">
    <property type="entry name" value="LIPASE"/>
    <property type="match status" value="1"/>
</dbReference>
<dbReference type="EMBL" id="NCKU01006931">
    <property type="protein sequence ID" value="RWS03031.1"/>
    <property type="molecule type" value="Genomic_DNA"/>
</dbReference>
<dbReference type="EMBL" id="NCKU01006843">
    <property type="protein sequence ID" value="RWS03106.1"/>
    <property type="molecule type" value="Genomic_DNA"/>
</dbReference>
<dbReference type="InterPro" id="IPR000734">
    <property type="entry name" value="TAG_lipase"/>
</dbReference>
<dbReference type="EMBL" id="NCKU01003093">
    <property type="protein sequence ID" value="RWS08187.1"/>
    <property type="molecule type" value="Genomic_DNA"/>
</dbReference>
<feature type="domain" description="Lipase" evidence="5">
    <location>
        <begin position="4"/>
        <end position="223"/>
    </location>
</feature>
<dbReference type="SUPFAM" id="SSF53474">
    <property type="entry name" value="alpha/beta-Hydrolases"/>
    <property type="match status" value="1"/>
</dbReference>
<comment type="caution">
    <text evidence="7">The sequence shown here is derived from an EMBL/GenBank/DDBJ whole genome shotgun (WGS) entry which is preliminary data.</text>
</comment>
<dbReference type="PANTHER" id="PTHR11610:SF173">
    <property type="entry name" value="LIPASE DOMAIN-CONTAINING PROTEIN-RELATED"/>
    <property type="match status" value="1"/>
</dbReference>
<evidence type="ECO:0000313" key="9">
    <source>
        <dbReference type="Proteomes" id="UP000285301"/>
    </source>
</evidence>
<dbReference type="GO" id="GO:0017171">
    <property type="term" value="F:serine hydrolase activity"/>
    <property type="evidence" value="ECO:0007669"/>
    <property type="project" value="TreeGrafter"/>
</dbReference>
<evidence type="ECO:0000313" key="8">
    <source>
        <dbReference type="EMBL" id="RWS08187.1"/>
    </source>
</evidence>
<dbReference type="Gene3D" id="3.40.50.1820">
    <property type="entry name" value="alpha/beta hydrolase"/>
    <property type="match status" value="1"/>
</dbReference>
<evidence type="ECO:0000256" key="3">
    <source>
        <dbReference type="ARBA" id="ARBA00022525"/>
    </source>
</evidence>
<name>A0A3S3NI48_9ACAR</name>
<sequence>MILTPQSPEAINVTYRLYTAKNKIKPVVLRYNMTKQDIVNTHFDPKKPSKFIIHGFLGSFDEMGWMGKIKDLFLTLAPEKFNIFGVDWSKGAFNLFYFQAAANTKAVAEANAHFINKLVKFTNANVEDIHLIGHSLGAQISGYTGKLFTYPKIGRVTALDPAGPGFKKKDPKFRLAPTDASYVEVIHTDAGNMVIEGFGLEDAVGHHDYYPNGGLQQPGCEMVSGIYELLRREYVSGIVYFIYHK</sequence>
<comment type="subcellular location">
    <subcellularLocation>
        <location evidence="1">Secreted</location>
    </subcellularLocation>
</comment>
<dbReference type="InterPro" id="IPR029058">
    <property type="entry name" value="AB_hydrolase_fold"/>
</dbReference>
<dbReference type="GO" id="GO:0016042">
    <property type="term" value="P:lipid catabolic process"/>
    <property type="evidence" value="ECO:0007669"/>
    <property type="project" value="TreeGrafter"/>
</dbReference>
<dbReference type="STRING" id="1965070.A0A3S3NI48"/>
<evidence type="ECO:0000259" key="5">
    <source>
        <dbReference type="Pfam" id="PF00151"/>
    </source>
</evidence>
<evidence type="ECO:0000256" key="1">
    <source>
        <dbReference type="ARBA" id="ARBA00004613"/>
    </source>
</evidence>
<dbReference type="AlphaFoldDB" id="A0A3S3NI48"/>
<dbReference type="Pfam" id="PF00151">
    <property type="entry name" value="Lipase"/>
    <property type="match status" value="1"/>
</dbReference>
<protein>
    <submittedName>
        <fullName evidence="7">Pancreatic lipase-related protein-like protein</fullName>
    </submittedName>
</protein>
<proteinExistence type="inferred from homology"/>
<organism evidence="7 9">
    <name type="scientific">Dinothrombium tinctorium</name>
    <dbReference type="NCBI Taxonomy" id="1965070"/>
    <lineage>
        <taxon>Eukaryota</taxon>
        <taxon>Metazoa</taxon>
        <taxon>Ecdysozoa</taxon>
        <taxon>Arthropoda</taxon>
        <taxon>Chelicerata</taxon>
        <taxon>Arachnida</taxon>
        <taxon>Acari</taxon>
        <taxon>Acariformes</taxon>
        <taxon>Trombidiformes</taxon>
        <taxon>Prostigmata</taxon>
        <taxon>Anystina</taxon>
        <taxon>Parasitengona</taxon>
        <taxon>Trombidioidea</taxon>
        <taxon>Trombidiidae</taxon>
        <taxon>Dinothrombium</taxon>
    </lineage>
</organism>
<keyword evidence="9" id="KW-1185">Reference proteome</keyword>
<dbReference type="InterPro" id="IPR013818">
    <property type="entry name" value="Lipase"/>
</dbReference>
<gene>
    <name evidence="6" type="ORF">B4U79_00926</name>
    <name evidence="7" type="ORF">B4U79_06907</name>
    <name evidence="8" type="ORF">B4U79_15487</name>
</gene>
<keyword evidence="3" id="KW-0964">Secreted</keyword>
<evidence type="ECO:0000313" key="6">
    <source>
        <dbReference type="EMBL" id="RWS03031.1"/>
    </source>
</evidence>
<reference evidence="7" key="2">
    <citation type="submission" date="2018-11" db="EMBL/GenBank/DDBJ databases">
        <title>Trombidioid mite genomics.</title>
        <authorList>
            <person name="Dong X."/>
        </authorList>
    </citation>
    <scope>NUCLEOTIDE SEQUENCE</scope>
    <source>
        <strain evidence="7">UoL-WK</strain>
    </source>
</reference>
<evidence type="ECO:0000256" key="4">
    <source>
        <dbReference type="RuleBase" id="RU004262"/>
    </source>
</evidence>
<reference evidence="7 9" key="1">
    <citation type="journal article" date="2018" name="Gigascience">
        <title>Genomes of trombidid mites reveal novel predicted allergens and laterally-transferred genes associated with secondary metabolism.</title>
        <authorList>
            <person name="Dong X."/>
            <person name="Chaisiri K."/>
            <person name="Xia D."/>
            <person name="Armstrong S.D."/>
            <person name="Fang Y."/>
            <person name="Donnelly M.J."/>
            <person name="Kadowaki T."/>
            <person name="McGarry J.W."/>
            <person name="Darby A.C."/>
            <person name="Makepeace B.L."/>
        </authorList>
    </citation>
    <scope>NUCLEOTIDE SEQUENCE [LARGE SCALE GENOMIC DNA]</scope>
    <source>
        <strain evidence="7">UoL-WK</strain>
    </source>
</reference>
<dbReference type="GO" id="GO:0005615">
    <property type="term" value="C:extracellular space"/>
    <property type="evidence" value="ECO:0007669"/>
    <property type="project" value="TreeGrafter"/>
</dbReference>